<keyword evidence="3" id="KW-1185">Reference proteome</keyword>
<sequence>MKKHVLLAISILFMSGVVVAQDEKKTVEKKTFNRKGLILNTTLSSLTEPEGGPTWGLEYRLSESVAIGVDATAILYALPETYNDDSRRGFRVRPEIKLFPSWWRNQHRAFYLSLMGTYKQTTYEDIRYPMPGAIEYLQKFKKRVYAGSANLGLQRYFGEQGRFIMDLYVGVGLRHRRTTPNDSYYSESWETPFFRIDEDGFNPQFAFGFKLGYRF</sequence>
<dbReference type="OrthoDB" id="648925at2"/>
<protein>
    <recommendedName>
        <fullName evidence="4">DUF3575 domain-containing protein</fullName>
    </recommendedName>
</protein>
<keyword evidence="1" id="KW-0732">Signal</keyword>
<dbReference type="EMBL" id="VOHS01000004">
    <property type="protein sequence ID" value="TWW01539.1"/>
    <property type="molecule type" value="Genomic_DNA"/>
</dbReference>
<feature type="signal peptide" evidence="1">
    <location>
        <begin position="1"/>
        <end position="20"/>
    </location>
</feature>
<evidence type="ECO:0000256" key="1">
    <source>
        <dbReference type="SAM" id="SignalP"/>
    </source>
</evidence>
<organism evidence="2 3">
    <name type="scientific">Chitinophaga pinensis</name>
    <dbReference type="NCBI Taxonomy" id="79329"/>
    <lineage>
        <taxon>Bacteria</taxon>
        <taxon>Pseudomonadati</taxon>
        <taxon>Bacteroidota</taxon>
        <taxon>Chitinophagia</taxon>
        <taxon>Chitinophagales</taxon>
        <taxon>Chitinophagaceae</taxon>
        <taxon>Chitinophaga</taxon>
    </lineage>
</organism>
<reference evidence="2 3" key="1">
    <citation type="submission" date="2019-08" db="EMBL/GenBank/DDBJ databases">
        <title>Whole genome sequencing of chitin degrading bacteria Chitinophaga pinensis YS16.</title>
        <authorList>
            <person name="Singh R.P."/>
            <person name="Manchanda G."/>
            <person name="Maurya I.K."/>
            <person name="Joshi N.K."/>
            <person name="Srivastava A.K."/>
        </authorList>
    </citation>
    <scope>NUCLEOTIDE SEQUENCE [LARGE SCALE GENOMIC DNA]</scope>
    <source>
        <strain evidence="2 3">YS-16</strain>
    </source>
</reference>
<dbReference type="Proteomes" id="UP000318815">
    <property type="component" value="Unassembled WGS sequence"/>
</dbReference>
<accession>A0A5C6M0N1</accession>
<evidence type="ECO:0000313" key="3">
    <source>
        <dbReference type="Proteomes" id="UP000318815"/>
    </source>
</evidence>
<proteinExistence type="predicted"/>
<evidence type="ECO:0000313" key="2">
    <source>
        <dbReference type="EMBL" id="TWW01539.1"/>
    </source>
</evidence>
<gene>
    <name evidence="2" type="ORF">FEF09_05955</name>
</gene>
<dbReference type="RefSeq" id="WP_146304261.1">
    <property type="nucleotide sequence ID" value="NZ_VOHS01000004.1"/>
</dbReference>
<feature type="chain" id="PRO_5023032444" description="DUF3575 domain-containing protein" evidence="1">
    <location>
        <begin position="21"/>
        <end position="215"/>
    </location>
</feature>
<evidence type="ECO:0008006" key="4">
    <source>
        <dbReference type="Google" id="ProtNLM"/>
    </source>
</evidence>
<dbReference type="AlphaFoldDB" id="A0A5C6M0N1"/>
<comment type="caution">
    <text evidence="2">The sequence shown here is derived from an EMBL/GenBank/DDBJ whole genome shotgun (WGS) entry which is preliminary data.</text>
</comment>
<name>A0A5C6M0N1_9BACT</name>